<sequence>MSLPSLRFLELSLWAIFLALQELLLGEVVLSRLNVNEWPEIKPGYEGSIVSGQIKIKAFLHKRHDYTRFVSLKLSMCRDT</sequence>
<gene>
    <name evidence="2" type="ORF">GcM1_01990</name>
</gene>
<feature type="chain" id="PRO_5019057445" description="Secreted protein" evidence="1">
    <location>
        <begin position="27"/>
        <end position="80"/>
    </location>
</feature>
<name>A0A420IIL3_9PEZI</name>
<protein>
    <recommendedName>
        <fullName evidence="4">Secreted protein</fullName>
    </recommendedName>
</protein>
<organism evidence="2 3">
    <name type="scientific">Golovinomyces cichoracearum</name>
    <dbReference type="NCBI Taxonomy" id="62708"/>
    <lineage>
        <taxon>Eukaryota</taxon>
        <taxon>Fungi</taxon>
        <taxon>Dikarya</taxon>
        <taxon>Ascomycota</taxon>
        <taxon>Pezizomycotina</taxon>
        <taxon>Leotiomycetes</taxon>
        <taxon>Erysiphales</taxon>
        <taxon>Erysiphaceae</taxon>
        <taxon>Golovinomyces</taxon>
    </lineage>
</organism>
<dbReference type="EMBL" id="MCBS01023996">
    <property type="protein sequence ID" value="RKF74375.1"/>
    <property type="molecule type" value="Genomic_DNA"/>
</dbReference>
<dbReference type="AlphaFoldDB" id="A0A420IIL3"/>
<keyword evidence="1" id="KW-0732">Signal</keyword>
<reference evidence="2 3" key="1">
    <citation type="journal article" date="2018" name="BMC Genomics">
        <title>Comparative genome analyses reveal sequence features reflecting distinct modes of host-adaptation between dicot and monocot powdery mildew.</title>
        <authorList>
            <person name="Wu Y."/>
            <person name="Ma X."/>
            <person name="Pan Z."/>
            <person name="Kale S.D."/>
            <person name="Song Y."/>
            <person name="King H."/>
            <person name="Zhang Q."/>
            <person name="Presley C."/>
            <person name="Deng X."/>
            <person name="Wei C.I."/>
            <person name="Xiao S."/>
        </authorList>
    </citation>
    <scope>NUCLEOTIDE SEQUENCE [LARGE SCALE GENOMIC DNA]</scope>
    <source>
        <strain evidence="2">UMSG1</strain>
    </source>
</reference>
<evidence type="ECO:0008006" key="4">
    <source>
        <dbReference type="Google" id="ProtNLM"/>
    </source>
</evidence>
<proteinExistence type="predicted"/>
<feature type="signal peptide" evidence="1">
    <location>
        <begin position="1"/>
        <end position="26"/>
    </location>
</feature>
<evidence type="ECO:0000313" key="3">
    <source>
        <dbReference type="Proteomes" id="UP000285326"/>
    </source>
</evidence>
<evidence type="ECO:0000256" key="1">
    <source>
        <dbReference type="SAM" id="SignalP"/>
    </source>
</evidence>
<dbReference type="Proteomes" id="UP000285326">
    <property type="component" value="Unassembled WGS sequence"/>
</dbReference>
<accession>A0A420IIL3</accession>
<evidence type="ECO:0000313" key="2">
    <source>
        <dbReference type="EMBL" id="RKF74375.1"/>
    </source>
</evidence>
<comment type="caution">
    <text evidence="2">The sequence shown here is derived from an EMBL/GenBank/DDBJ whole genome shotgun (WGS) entry which is preliminary data.</text>
</comment>